<dbReference type="SUPFAM" id="SSF50249">
    <property type="entry name" value="Nucleic acid-binding proteins"/>
    <property type="match status" value="1"/>
</dbReference>
<comment type="caution">
    <text evidence="14">The sequence shown here is derived from an EMBL/GenBank/DDBJ whole genome shotgun (WGS) entry which is preliminary data.</text>
</comment>
<evidence type="ECO:0000256" key="8">
    <source>
        <dbReference type="ARBA" id="ARBA00037618"/>
    </source>
</evidence>
<keyword evidence="6" id="KW-0508">mRNA splicing</keyword>
<dbReference type="GO" id="GO:0006351">
    <property type="term" value="P:DNA-templated transcription"/>
    <property type="evidence" value="ECO:0007669"/>
    <property type="project" value="InterPro"/>
</dbReference>
<accession>A0A4Y2MML8</accession>
<dbReference type="PANTHER" id="PTHR13681:SF26">
    <property type="entry name" value="SURVIVAL OF MOTOR NEURON-RELATED-SPLICING FACTOR 30"/>
    <property type="match status" value="1"/>
</dbReference>
<evidence type="ECO:0000256" key="11">
    <source>
        <dbReference type="ARBA" id="ARBA00044496"/>
    </source>
</evidence>
<comment type="function">
    <text evidence="11">DNA-dependent RNA polymerase catalyzes the transcription of DNA into RNA using the four ribonucleoside triphosphates as substrates. Common component of RNA polymerases I, II and III which synthesize ribosomal RNA precursors, mRNA precursors and many functional non-coding RNAs, and small RNAs, such as 5S rRNA and tRNAs, respectively.</text>
</comment>
<dbReference type="GO" id="GO:0071011">
    <property type="term" value="C:precatalytic spliceosome"/>
    <property type="evidence" value="ECO:0007669"/>
    <property type="project" value="TreeGrafter"/>
</dbReference>
<evidence type="ECO:0000256" key="3">
    <source>
        <dbReference type="ARBA" id="ARBA00005371"/>
    </source>
</evidence>
<evidence type="ECO:0000256" key="10">
    <source>
        <dbReference type="ARBA" id="ARBA00042567"/>
    </source>
</evidence>
<dbReference type="SUPFAM" id="SSF63748">
    <property type="entry name" value="Tudor/PWWP/MBT"/>
    <property type="match status" value="1"/>
</dbReference>
<feature type="compositionally biased region" description="Basic and acidic residues" evidence="12">
    <location>
        <begin position="249"/>
        <end position="261"/>
    </location>
</feature>
<evidence type="ECO:0000313" key="15">
    <source>
        <dbReference type="Proteomes" id="UP000499080"/>
    </source>
</evidence>
<evidence type="ECO:0000256" key="12">
    <source>
        <dbReference type="SAM" id="MobiDB-lite"/>
    </source>
</evidence>
<dbReference type="GO" id="GO:0003899">
    <property type="term" value="F:DNA-directed RNA polymerase activity"/>
    <property type="evidence" value="ECO:0007669"/>
    <property type="project" value="InterPro"/>
</dbReference>
<keyword evidence="15" id="KW-1185">Reference proteome</keyword>
<reference evidence="14 15" key="1">
    <citation type="journal article" date="2019" name="Sci. Rep.">
        <title>Orb-weaving spider Araneus ventricosus genome elucidates the spidroin gene catalogue.</title>
        <authorList>
            <person name="Kono N."/>
            <person name="Nakamura H."/>
            <person name="Ohtoshi R."/>
            <person name="Moran D.A.P."/>
            <person name="Shinohara A."/>
            <person name="Yoshida Y."/>
            <person name="Fujiwara M."/>
            <person name="Mori M."/>
            <person name="Tomita M."/>
            <person name="Arakawa K."/>
        </authorList>
    </citation>
    <scope>NUCLEOTIDE SEQUENCE [LARGE SCALE GENOMIC DNA]</scope>
</reference>
<dbReference type="GO" id="GO:0003723">
    <property type="term" value="F:RNA binding"/>
    <property type="evidence" value="ECO:0007669"/>
    <property type="project" value="InterPro"/>
</dbReference>
<evidence type="ECO:0000256" key="1">
    <source>
        <dbReference type="ARBA" id="ARBA00004324"/>
    </source>
</evidence>
<dbReference type="EMBL" id="BGPR01007554">
    <property type="protein sequence ID" value="GBN27782.1"/>
    <property type="molecule type" value="Genomic_DNA"/>
</dbReference>
<evidence type="ECO:0000313" key="14">
    <source>
        <dbReference type="EMBL" id="GBN27782.1"/>
    </source>
</evidence>
<dbReference type="SMART" id="SM00658">
    <property type="entry name" value="RPOL8c"/>
    <property type="match status" value="1"/>
</dbReference>
<feature type="compositionally biased region" description="Basic residues" evidence="12">
    <location>
        <begin position="274"/>
        <end position="285"/>
    </location>
</feature>
<dbReference type="AlphaFoldDB" id="A0A4Y2MML8"/>
<dbReference type="InterPro" id="IPR002999">
    <property type="entry name" value="Tudor"/>
</dbReference>
<evidence type="ECO:0000256" key="2">
    <source>
        <dbReference type="ARBA" id="ARBA00004408"/>
    </source>
</evidence>
<dbReference type="Proteomes" id="UP000499080">
    <property type="component" value="Unassembled WGS sequence"/>
</dbReference>
<evidence type="ECO:0000256" key="6">
    <source>
        <dbReference type="ARBA" id="ARBA00023187"/>
    </source>
</evidence>
<comment type="subcellular location">
    <subcellularLocation>
        <location evidence="1">Nucleus speckle</location>
    </subcellularLocation>
    <subcellularLocation>
        <location evidence="2">Nucleus</location>
        <location evidence="2">Cajal body</location>
    </subcellularLocation>
</comment>
<name>A0A4Y2MML8_ARAVE</name>
<dbReference type="Pfam" id="PF06003">
    <property type="entry name" value="SMN_Tudor"/>
    <property type="match status" value="1"/>
</dbReference>
<proteinExistence type="inferred from homology"/>
<dbReference type="PANTHER" id="PTHR13681">
    <property type="entry name" value="SURVIVAL OF MOTOR NEURON-RELATED-SPLICING FACTOR 30-RELATED"/>
    <property type="match status" value="1"/>
</dbReference>
<feature type="region of interest" description="Disordered" evidence="12">
    <location>
        <begin position="178"/>
        <end position="198"/>
    </location>
</feature>
<dbReference type="GO" id="GO:0015030">
    <property type="term" value="C:Cajal body"/>
    <property type="evidence" value="ECO:0007669"/>
    <property type="project" value="UniProtKB-SubCell"/>
</dbReference>
<evidence type="ECO:0000256" key="4">
    <source>
        <dbReference type="ARBA" id="ARBA00022664"/>
    </source>
</evidence>
<comment type="similarity">
    <text evidence="3">Belongs to the SMN family.</text>
</comment>
<dbReference type="SMART" id="SM00333">
    <property type="entry name" value="TUDOR"/>
    <property type="match status" value="1"/>
</dbReference>
<dbReference type="GO" id="GO:0006397">
    <property type="term" value="P:mRNA processing"/>
    <property type="evidence" value="ECO:0007669"/>
    <property type="project" value="UniProtKB-KW"/>
</dbReference>
<keyword evidence="7" id="KW-0539">Nucleus</keyword>
<dbReference type="InterPro" id="IPR012340">
    <property type="entry name" value="NA-bd_OB-fold"/>
</dbReference>
<keyword evidence="5" id="KW-0747">Spliceosome</keyword>
<sequence length="375" mass="42154">MSRDEEQYCIVENEFVAAFTTRYISRLFFVFLNNVEKWRKYSCFLHVFVARFPALNGGPRWPSGDKFRLVIASTLKENGQPDDGEYYSILDSGPSRADAFEYVCYGKIYRIEGDDAVQEASRLRLSSIPIFIVVSQFWLVEAALTNEPDNEELLKLKKDLQEVIQLTTELIAANTEKSSSSVGLGGSSKESDTSSGSWTVGERCLAPWSEDGQYYEAVIDDITEDGQCTLSFTAYGNTDVCDVEQLRPVDKDHGQHPEGSSKSRKQLLQAQKDYKKKKAQKKAQRMKQLEEEREKEKMKWHSFNSKAFNKKGHVKKSIFASPDNINGRVGIGTCGIGGRPMTEFQQQEKWRRGPAGGVLGNIKAGAALKGQHSAR</sequence>
<gene>
    <name evidence="14" type="primary">smndc1_1</name>
    <name evidence="14" type="ORF">AVEN_5199_1</name>
</gene>
<evidence type="ECO:0000256" key="9">
    <source>
        <dbReference type="ARBA" id="ARBA00041083"/>
    </source>
</evidence>
<evidence type="ECO:0000256" key="7">
    <source>
        <dbReference type="ARBA" id="ARBA00023242"/>
    </source>
</evidence>
<dbReference type="PROSITE" id="PS50304">
    <property type="entry name" value="TUDOR"/>
    <property type="match status" value="1"/>
</dbReference>
<evidence type="ECO:0000259" key="13">
    <source>
        <dbReference type="PROSITE" id="PS50304"/>
    </source>
</evidence>
<feature type="region of interest" description="Disordered" evidence="12">
    <location>
        <begin position="249"/>
        <end position="298"/>
    </location>
</feature>
<feature type="compositionally biased region" description="Basic and acidic residues" evidence="12">
    <location>
        <begin position="287"/>
        <end position="298"/>
    </location>
</feature>
<dbReference type="GO" id="GO:0016607">
    <property type="term" value="C:nuclear speck"/>
    <property type="evidence" value="ECO:0007669"/>
    <property type="project" value="UniProtKB-SubCell"/>
</dbReference>
<dbReference type="Gene3D" id="2.30.30.140">
    <property type="match status" value="1"/>
</dbReference>
<dbReference type="InterPro" id="IPR010304">
    <property type="entry name" value="SMN_Tudor"/>
</dbReference>
<feature type="domain" description="Tudor" evidence="13">
    <location>
        <begin position="197"/>
        <end position="256"/>
    </location>
</feature>
<dbReference type="OrthoDB" id="79171at2759"/>
<dbReference type="InterPro" id="IPR005570">
    <property type="entry name" value="RPABC3"/>
</dbReference>
<comment type="function">
    <text evidence="8">Involved in spliceosome assembly.</text>
</comment>
<keyword evidence="4" id="KW-0507">mRNA processing</keyword>
<protein>
    <recommendedName>
        <fullName evidence="9">Survival of motor neuron-related-splicing factor 30</fullName>
    </recommendedName>
    <alternativeName>
        <fullName evidence="10">Survival motor neuron domain-containing protein 1</fullName>
    </alternativeName>
</protein>
<organism evidence="14 15">
    <name type="scientific">Araneus ventricosus</name>
    <name type="common">Orbweaver spider</name>
    <name type="synonym">Epeira ventricosa</name>
    <dbReference type="NCBI Taxonomy" id="182803"/>
    <lineage>
        <taxon>Eukaryota</taxon>
        <taxon>Metazoa</taxon>
        <taxon>Ecdysozoa</taxon>
        <taxon>Arthropoda</taxon>
        <taxon>Chelicerata</taxon>
        <taxon>Arachnida</taxon>
        <taxon>Araneae</taxon>
        <taxon>Araneomorphae</taxon>
        <taxon>Entelegynae</taxon>
        <taxon>Araneoidea</taxon>
        <taxon>Araneidae</taxon>
        <taxon>Araneus</taxon>
    </lineage>
</organism>
<dbReference type="GO" id="GO:0000381">
    <property type="term" value="P:regulation of alternative mRNA splicing, via spliceosome"/>
    <property type="evidence" value="ECO:0007669"/>
    <property type="project" value="TreeGrafter"/>
</dbReference>
<dbReference type="Gene3D" id="2.40.50.140">
    <property type="entry name" value="Nucleic acid-binding proteins"/>
    <property type="match status" value="1"/>
</dbReference>
<dbReference type="GO" id="GO:0005737">
    <property type="term" value="C:cytoplasm"/>
    <property type="evidence" value="ECO:0007669"/>
    <property type="project" value="InterPro"/>
</dbReference>
<evidence type="ECO:0000256" key="5">
    <source>
        <dbReference type="ARBA" id="ARBA00022728"/>
    </source>
</evidence>
<dbReference type="GO" id="GO:0008380">
    <property type="term" value="P:RNA splicing"/>
    <property type="evidence" value="ECO:0007669"/>
    <property type="project" value="UniProtKB-KW"/>
</dbReference>
<dbReference type="CDD" id="cd20399">
    <property type="entry name" value="Tudor_SPF30"/>
    <property type="match status" value="1"/>
</dbReference>
<dbReference type="Pfam" id="PF03870">
    <property type="entry name" value="RNA_pol_Rpb8"/>
    <property type="match status" value="1"/>
</dbReference>